<comment type="catalytic activity">
    <reaction evidence="4">
        <text>L-alpha-D-Hep-(1-&gt;3)-4-O-phospho-L-alpha-D-Hep-(1-&gt;5)-[alpha-Kdo-(2-&gt;4)]-alpha-Kdo-(2-&gt;6)-lipid A (E. coli) + ADP-L-glycero-beta-D-manno-heptose = L-alpha-D-Hep-(1-&gt;7)-L-alpha-D-Hep-(1-&gt;3)-4-O-phospho-L-alpha-D-Hep-(1-&gt;5)-[alpha-Kdo-(2-&gt;4)]-alpha-Kdo-(2-&gt;6)-lipid A (E. coli) + ADP + H(+)</text>
        <dbReference type="Rhea" id="RHEA:74099"/>
        <dbReference type="ChEBI" id="CHEBI:15378"/>
        <dbReference type="ChEBI" id="CHEBI:61506"/>
        <dbReference type="ChEBI" id="CHEBI:193075"/>
        <dbReference type="ChEBI" id="CHEBI:193076"/>
        <dbReference type="ChEBI" id="CHEBI:456216"/>
        <dbReference type="EC" id="2.4.99.25"/>
    </reaction>
</comment>
<protein>
    <recommendedName>
        <fullName evidence="7">Lipopolysaccharide heptosyltransferase 3</fullName>
        <ecNumber evidence="6">2.4.99.25</ecNumber>
    </recommendedName>
    <alternativeName>
        <fullName evidence="8">ADP-heptose:lipopolysaccharide heptosyltransferase III</fullName>
    </alternativeName>
</protein>
<reference evidence="9 10" key="1">
    <citation type="submission" date="2017-05" db="EMBL/GenBank/DDBJ databases">
        <title>Genome sequence of Candidatus Fukatsuia symbiotica and Candidatus Hamiltonella defensa from Acyrthosiphon pisum strain 5D.</title>
        <authorList>
            <person name="Patel V.A."/>
            <person name="Chevignon G."/>
            <person name="Russell J.A."/>
            <person name="Oliver K.M."/>
        </authorList>
    </citation>
    <scope>NUCLEOTIDE SEQUENCE [LARGE SCALE GENOMIC DNA]</scope>
    <source>
        <strain evidence="9 10">5D</strain>
    </source>
</reference>
<evidence type="ECO:0000256" key="8">
    <source>
        <dbReference type="ARBA" id="ARBA00075031"/>
    </source>
</evidence>
<dbReference type="InterPro" id="IPR011916">
    <property type="entry name" value="LipoPS_heptosylTferase-III"/>
</dbReference>
<evidence type="ECO:0000256" key="2">
    <source>
        <dbReference type="ARBA" id="ARBA00022679"/>
    </source>
</evidence>
<dbReference type="Proteomes" id="UP000261875">
    <property type="component" value="Chromosome"/>
</dbReference>
<dbReference type="GO" id="GO:0008713">
    <property type="term" value="F:ADP-heptose-lipopolysaccharide heptosyltransferase activity"/>
    <property type="evidence" value="ECO:0007669"/>
    <property type="project" value="TreeGrafter"/>
</dbReference>
<dbReference type="SUPFAM" id="SSF53756">
    <property type="entry name" value="UDP-Glycosyltransferase/glycogen phosphorylase"/>
    <property type="match status" value="1"/>
</dbReference>
<keyword evidence="2 9" id="KW-0808">Transferase</keyword>
<dbReference type="Gene3D" id="3.40.50.2000">
    <property type="entry name" value="Glycogen Phosphorylase B"/>
    <property type="match status" value="2"/>
</dbReference>
<evidence type="ECO:0000256" key="4">
    <source>
        <dbReference type="ARBA" id="ARBA00051137"/>
    </source>
</evidence>
<keyword evidence="10" id="KW-1185">Reference proteome</keyword>
<dbReference type="InterPro" id="IPR002201">
    <property type="entry name" value="Glyco_trans_9"/>
</dbReference>
<evidence type="ECO:0000313" key="10">
    <source>
        <dbReference type="Proteomes" id="UP000261875"/>
    </source>
</evidence>
<keyword evidence="1" id="KW-0328">Glycosyltransferase</keyword>
<evidence type="ECO:0000313" key="9">
    <source>
        <dbReference type="EMBL" id="AWK14721.1"/>
    </source>
</evidence>
<evidence type="ECO:0000256" key="3">
    <source>
        <dbReference type="ARBA" id="ARBA00022985"/>
    </source>
</evidence>
<sequence length="384" mass="43302">MNLSNETELSAGQQRSRSSSPITLNGLCNKDNVQRILVIKLRHFGDVLLTTPLLNTLKIHFPHALIDVLVYSGTQDILSANKTVNQAWTVMRGSKYTSVKAQICSEWALFNNLKQQGYDLILNLSDQWRAGLYCRLLQPKFSIAFHYSKRDNWLWRYCHSKLVYISNSTEQHTVLTNLAILEPLQLTDVNTEVTMAYSMADVERITQICQQWKLDNYILIQPGSRWKFKTWSSASFSLLIDHLIMQGKMVVLTGGNDKAALDHIADIVNGCAKKNGSQNSKLINLAGTLTFPELAVLIDRACLYIGVDSVAMHMAAALHTPSVVLFGPTNLKQWYPWQARHTLLWAGDYRPLPSSDEVDTNTTERYLDAIPVQDVIKAIDSECS</sequence>
<evidence type="ECO:0000256" key="7">
    <source>
        <dbReference type="ARBA" id="ARBA00074396"/>
    </source>
</evidence>
<dbReference type="PANTHER" id="PTHR30160">
    <property type="entry name" value="TETRAACYLDISACCHARIDE 4'-KINASE-RELATED"/>
    <property type="match status" value="1"/>
</dbReference>
<organism evidence="9 10">
    <name type="scientific">Candidatus Fukatsuia symbiotica</name>
    <dbReference type="NCBI Taxonomy" id="1878942"/>
    <lineage>
        <taxon>Bacteria</taxon>
        <taxon>Pseudomonadati</taxon>
        <taxon>Pseudomonadota</taxon>
        <taxon>Gammaproteobacteria</taxon>
        <taxon>Enterobacterales</taxon>
        <taxon>Yersiniaceae</taxon>
        <taxon>Candidatus Fukatsuia</taxon>
    </lineage>
</organism>
<dbReference type="OrthoDB" id="9781892at2"/>
<dbReference type="PANTHER" id="PTHR30160:SF1">
    <property type="entry name" value="LIPOPOLYSACCHARIDE 1,2-N-ACETYLGLUCOSAMINETRANSFERASE-RELATED"/>
    <property type="match status" value="1"/>
</dbReference>
<evidence type="ECO:0000256" key="1">
    <source>
        <dbReference type="ARBA" id="ARBA00022676"/>
    </source>
</evidence>
<dbReference type="Pfam" id="PF01075">
    <property type="entry name" value="Glyco_transf_9"/>
    <property type="match status" value="1"/>
</dbReference>
<dbReference type="EC" id="2.4.99.25" evidence="6"/>
<comment type="catalytic activity">
    <reaction evidence="5">
        <text>an L-alpha-D-Hep-(1-&gt;3)-4-O-phospho-L-alpha-D-Hep-(1-&gt;5)-[alpha-Kdo-(2-&gt;4)]-alpha-Kdo-(2-&gt;6)-lipid A + ADP-L-glycero-beta-D-manno-heptose = an L-alpha-D-Hep-(1-&gt;7)-L-alpha-D-Hep-(1-&gt;3)-4-O-phospho-L-alpha-D-Hep-(1-&gt;5)-[alpha-Kdo-(2-&gt;4)]-alpha-Kdo-(2-&gt;6)-lipid A + ADP + H(+)</text>
        <dbReference type="Rhea" id="RHEA:74095"/>
        <dbReference type="ChEBI" id="CHEBI:15378"/>
        <dbReference type="ChEBI" id="CHEBI:61506"/>
        <dbReference type="ChEBI" id="CHEBI:193070"/>
        <dbReference type="ChEBI" id="CHEBI:193071"/>
        <dbReference type="ChEBI" id="CHEBI:456216"/>
        <dbReference type="EC" id="2.4.99.25"/>
    </reaction>
</comment>
<keyword evidence="3" id="KW-0448">Lipopolysaccharide biosynthesis</keyword>
<dbReference type="KEGG" id="fsm:CCS41_09925"/>
<dbReference type="EMBL" id="CP021659">
    <property type="protein sequence ID" value="AWK14721.1"/>
    <property type="molecule type" value="Genomic_DNA"/>
</dbReference>
<gene>
    <name evidence="9" type="primary">rfaQ</name>
    <name evidence="9" type="ORF">CCS41_09925</name>
</gene>
<evidence type="ECO:0000256" key="5">
    <source>
        <dbReference type="ARBA" id="ARBA00051369"/>
    </source>
</evidence>
<dbReference type="GO" id="GO:0005829">
    <property type="term" value="C:cytosol"/>
    <property type="evidence" value="ECO:0007669"/>
    <property type="project" value="TreeGrafter"/>
</dbReference>
<dbReference type="RefSeq" id="WP_119797533.1">
    <property type="nucleotide sequence ID" value="NZ_CP021659.1"/>
</dbReference>
<dbReference type="CDD" id="cd03789">
    <property type="entry name" value="GT9_LPS_heptosyltransferase"/>
    <property type="match status" value="1"/>
</dbReference>
<name>A0A2U8I6B2_9GAMM</name>
<dbReference type="GO" id="GO:0009244">
    <property type="term" value="P:lipopolysaccharide core region biosynthetic process"/>
    <property type="evidence" value="ECO:0007669"/>
    <property type="project" value="TreeGrafter"/>
</dbReference>
<dbReference type="NCBIfam" id="TIGR02201">
    <property type="entry name" value="heptsyl_trn_III"/>
    <property type="match status" value="1"/>
</dbReference>
<dbReference type="STRING" id="1878942.GCA_900128755_01676"/>
<dbReference type="InterPro" id="IPR051199">
    <property type="entry name" value="LPS_LOS_Heptosyltrfase"/>
</dbReference>
<evidence type="ECO:0000256" key="6">
    <source>
        <dbReference type="ARBA" id="ARBA00066496"/>
    </source>
</evidence>
<dbReference type="FunFam" id="3.40.50.2000:FF:000191">
    <property type="entry name" value="Lipopolysaccharide core heptosyltransferase RfaQ"/>
    <property type="match status" value="1"/>
</dbReference>
<accession>A0A2U8I6B2</accession>
<proteinExistence type="predicted"/>
<dbReference type="AlphaFoldDB" id="A0A2U8I6B2"/>